<dbReference type="PANTHER" id="PTHR12811">
    <property type="entry name" value="VACUOLAR PROTEIN SORTING VPS16"/>
    <property type="match status" value="1"/>
</dbReference>
<dbReference type="EMBL" id="NBCO01000005">
    <property type="protein sequence ID" value="ORC91737.1"/>
    <property type="molecule type" value="Genomic_DNA"/>
</dbReference>
<keyword evidence="5" id="KW-1185">Reference proteome</keyword>
<feature type="domain" description="Vps16 N-terminal" evidence="3">
    <location>
        <begin position="269"/>
        <end position="487"/>
    </location>
</feature>
<dbReference type="Pfam" id="PF04840">
    <property type="entry name" value="Vps16_C"/>
    <property type="match status" value="1"/>
</dbReference>
<name>A0A1X0P477_9TRYP</name>
<dbReference type="RefSeq" id="XP_028885803.1">
    <property type="nucleotide sequence ID" value="XM_029022988.1"/>
</dbReference>
<comment type="similarity">
    <text evidence="1">Belongs to the VPS16 family.</text>
</comment>
<dbReference type="PIRSF" id="PIRSF007949">
    <property type="entry name" value="VPS16"/>
    <property type="match status" value="1"/>
</dbReference>
<dbReference type="GO" id="GO:0030897">
    <property type="term" value="C:HOPS complex"/>
    <property type="evidence" value="ECO:0007669"/>
    <property type="project" value="TreeGrafter"/>
</dbReference>
<dbReference type="InterPro" id="IPR006926">
    <property type="entry name" value="Vps16_N"/>
</dbReference>
<dbReference type="PANTHER" id="PTHR12811:SF0">
    <property type="entry name" value="VACUOLAR PROTEIN SORTING-ASSOCIATED PROTEIN 16 HOMOLOG"/>
    <property type="match status" value="1"/>
</dbReference>
<dbReference type="OrthoDB" id="1792at2759"/>
<dbReference type="GO" id="GO:0016197">
    <property type="term" value="P:endosomal transport"/>
    <property type="evidence" value="ECO:0007669"/>
    <property type="project" value="TreeGrafter"/>
</dbReference>
<gene>
    <name evidence="4" type="ORF">TM35_000053330</name>
</gene>
<dbReference type="GO" id="GO:0005768">
    <property type="term" value="C:endosome"/>
    <property type="evidence" value="ECO:0007669"/>
    <property type="project" value="TreeGrafter"/>
</dbReference>
<dbReference type="Pfam" id="PF04841">
    <property type="entry name" value="Vps16_N"/>
    <property type="match status" value="1"/>
</dbReference>
<accession>A0A1X0P477</accession>
<dbReference type="STRING" id="67003.A0A1X0P477"/>
<evidence type="ECO:0000259" key="2">
    <source>
        <dbReference type="Pfam" id="PF04840"/>
    </source>
</evidence>
<dbReference type="InterPro" id="IPR038132">
    <property type="entry name" value="Vps16_C_sf"/>
</dbReference>
<feature type="domain" description="Vps16 C-terminal" evidence="2">
    <location>
        <begin position="837"/>
        <end position="989"/>
    </location>
</feature>
<organism evidence="4 5">
    <name type="scientific">Trypanosoma theileri</name>
    <dbReference type="NCBI Taxonomy" id="67003"/>
    <lineage>
        <taxon>Eukaryota</taxon>
        <taxon>Discoba</taxon>
        <taxon>Euglenozoa</taxon>
        <taxon>Kinetoplastea</taxon>
        <taxon>Metakinetoplastina</taxon>
        <taxon>Trypanosomatida</taxon>
        <taxon>Trypanosomatidae</taxon>
        <taxon>Trypanosoma</taxon>
    </lineage>
</organism>
<evidence type="ECO:0000259" key="3">
    <source>
        <dbReference type="Pfam" id="PF04841"/>
    </source>
</evidence>
<dbReference type="GeneID" id="39982768"/>
<dbReference type="Gene3D" id="1.10.150.780">
    <property type="entry name" value="Vps16, C-terminal region"/>
    <property type="match status" value="1"/>
</dbReference>
<sequence length="1007" mass="114372">MVERQGEWFPFTSELYCRKLTLYDHMYWNEVGSSHMSESSSFSLAACAFVCMAPFGGSVAIIFTDALEQQTEVIDVRVYSSAGEFQTSVSIPSDVGRPINMGWTKEEGLVILTDQNISIFFESSYTTDFSTNQRNTACSLYPYSLSLSRTIRLKDNELSISKSLYSKRIIILSCMTTEGIFSLDSEGWICGLLYEERRGPKVLDPVRLTLTGIPTIMDFIPPEWNDDGDIVLYIITTSSFNDKIQSTLHVFTSGINFNEKVQKHIPGSTVLSMKVNHTGSKVALFTDKAVLYILSSNLNSIDFSFQMGQYARKPEKLEWCGNSFIMIHFNVSDFHKELFFHNETSMFTLLIPIIPNTSIQCERLDWEKSGTSGRIATVSEIDGVRLISEKACYFLEEVPQSLVSLSRIKPLSPSAELLAAYYSDTSNRLLKVRELLSKWGNTVFAQVLDEIIDAAAHEFSPDQQHLLLSGASFGNEVNRQYDSDTFVEVVRRLRVLHAIRSYPGGRMPLSFRQYCTLAGSDQMRALAPSEAKVLVDRLSNKGCFQLALDITNALNMKPLSLLSQWSCQKVRDVSLDDITVYTHIREAFQHHSGSSYMESALTAFRIGRDKLAIKLLNEDFRVHTKVTVFLLVGQWELALHWAALGNDADLLHLALTKIIATIEDRKKLFTVLQGYPTTVVWLLLGAHLFPKWRVLAEEMCMQIGDATLALYYARYGIICALEESAVDLKWRKLKDSLLYMERKTPNISNEKIDISEDDKTIDNRTLEPFDDTIFLPKSLSFSLDKTLTMLGKCKKMRPTPNEKFTATVSTGTNYPLCFPSFSVDTSEGEYRWLSIHCELVEIQNRLAVKYNDTRFLNSSITRTIYLCILHEDEKRAEEMRSKYHVGDKKYIYTKLLALCEVGKWTEVEKLAGVSGGRFGGKPSIGYLPFLEQFALHSQIEVALRFVSRLDETTKRVEWFVKLGQPCMAMDEAFREKDISLIQQIMKKTNDAAALEYGAQQLHQLHRI</sequence>
<dbReference type="VEuPathDB" id="TriTrypDB:TM35_000053330"/>
<evidence type="ECO:0000313" key="4">
    <source>
        <dbReference type="EMBL" id="ORC91737.1"/>
    </source>
</evidence>
<dbReference type="GO" id="GO:0006886">
    <property type="term" value="P:intracellular protein transport"/>
    <property type="evidence" value="ECO:0007669"/>
    <property type="project" value="InterPro"/>
</dbReference>
<evidence type="ECO:0000313" key="5">
    <source>
        <dbReference type="Proteomes" id="UP000192257"/>
    </source>
</evidence>
<dbReference type="InterPro" id="IPR006925">
    <property type="entry name" value="Vps16_C"/>
</dbReference>
<dbReference type="GO" id="GO:0042144">
    <property type="term" value="P:vacuole fusion, non-autophagic"/>
    <property type="evidence" value="ECO:0007669"/>
    <property type="project" value="TreeGrafter"/>
</dbReference>
<reference evidence="4 5" key="1">
    <citation type="submission" date="2017-03" db="EMBL/GenBank/DDBJ databases">
        <title>An alternative strategy for trypanosome survival in the mammalian bloodstream revealed through genome and transcriptome analysis of the ubiquitous bovine parasite Trypanosoma (Megatrypanum) theileri.</title>
        <authorList>
            <person name="Kelly S."/>
            <person name="Ivens A."/>
            <person name="Mott A."/>
            <person name="O'Neill E."/>
            <person name="Emms D."/>
            <person name="Macleod O."/>
            <person name="Voorheis P."/>
            <person name="Matthews J."/>
            <person name="Matthews K."/>
            <person name="Carrington M."/>
        </authorList>
    </citation>
    <scope>NUCLEOTIDE SEQUENCE [LARGE SCALE GENOMIC DNA]</scope>
    <source>
        <strain evidence="4">Edinburgh</strain>
    </source>
</reference>
<dbReference type="GO" id="GO:0003779">
    <property type="term" value="F:actin binding"/>
    <property type="evidence" value="ECO:0007669"/>
    <property type="project" value="TreeGrafter"/>
</dbReference>
<proteinExistence type="inferred from homology"/>
<dbReference type="Proteomes" id="UP000192257">
    <property type="component" value="Unassembled WGS sequence"/>
</dbReference>
<comment type="caution">
    <text evidence="4">The sequence shown here is derived from an EMBL/GenBank/DDBJ whole genome shotgun (WGS) entry which is preliminary data.</text>
</comment>
<protein>
    <submittedName>
        <fullName evidence="4">Vacuolar protein sorting protein 16</fullName>
    </submittedName>
</protein>
<dbReference type="AlphaFoldDB" id="A0A1X0P477"/>
<dbReference type="GO" id="GO:0005765">
    <property type="term" value="C:lysosomal membrane"/>
    <property type="evidence" value="ECO:0007669"/>
    <property type="project" value="TreeGrafter"/>
</dbReference>
<evidence type="ECO:0000256" key="1">
    <source>
        <dbReference type="ARBA" id="ARBA00009250"/>
    </source>
</evidence>
<dbReference type="InterPro" id="IPR016534">
    <property type="entry name" value="VPS16"/>
</dbReference>